<evidence type="ECO:0000256" key="12">
    <source>
        <dbReference type="PROSITE-ProRule" id="PRU00043"/>
    </source>
</evidence>
<dbReference type="SMART" id="SM00112">
    <property type="entry name" value="CA"/>
    <property type="match status" value="14"/>
</dbReference>
<feature type="domain" description="Cadherin" evidence="15">
    <location>
        <begin position="1375"/>
        <end position="1476"/>
    </location>
</feature>
<dbReference type="PRINTS" id="PR00205">
    <property type="entry name" value="CADHERIN"/>
</dbReference>
<dbReference type="GO" id="GO:0007156">
    <property type="term" value="P:homophilic cell adhesion via plasma membrane adhesion molecules"/>
    <property type="evidence" value="ECO:0007669"/>
    <property type="project" value="InterPro"/>
</dbReference>
<keyword evidence="3 14" id="KW-0812">Transmembrane</keyword>
<dbReference type="Proteomes" id="UP000070412">
    <property type="component" value="Unassembled WGS sequence"/>
</dbReference>
<dbReference type="EMBL" id="WVUK01000065">
    <property type="protein sequence ID" value="KAF7488879.1"/>
    <property type="molecule type" value="Genomic_DNA"/>
</dbReference>
<sequence length="2304" mass="256808">MKRVFRERESDNRELGLRKRRKRDEDFGGSTSKSSLFPSIVSSPLPSLERSPKSKSSSRSIHRAANRMLAAKDDSNRCVHQTISFLSFSSSLLQIIRSSSTIALSSTNFFSSSWFSFLLIYLSVISSVLSSSSSGGKPNLPPRFKTEGSDFDSQSEIVVRVKEGDSSLKKEIYHLHGEDPDNDPLTFGVLGTLGKDILRIESISANEAKIYLKKELDREIQDSYTLVLTLTDGKLGKGNYITKSLLLIVEDINDNAPIFRPYRTAVLIREDAKPGTLIETFEAFDSDEGRFGQVFYQLEDDDHNDSNSIRSHLFSIQTIDGKGILRLSGQLDYERKTLYQLRILAIDRATEDTRKTSTASIVIQVEDVDDQPPIFTSIPSVTRISEDAPIGGVVLQVTAIDGDKGVNNQITYRISKGGEKGLFVINSNTGVVTVAGKLDREAIQPNSGSISSSAMPITFSNLLSASYILEIEATEVTHNVFPPPSITTEVTIILTDVNDEPPRFRLPLYLAEIMENSPPDMPITFIGRNSRKIFLNGNRNNDDDLTQASSTTISSTPQVYDLDQGNNGTFTLHLDPILDDDGDGGDSKSEKLNLKNQLVDAFYVTPLQSTNEATLSVRVKNSKILDYEKLKQIKLRMIAKERSPSAGHRNHRFGSADLIINIKDANDNSPYFNQEIYYGSVSERPSPGTIVAQVSATDLDDDIYGTDGIRYTSLKGEFASILSLDQITGIITVKNDSDVVDSMLLDRERYSQHFLIVEARDANGFGNKNTVQLVINITDVNDHRPRFLNSPYFAKIYENQMRFEQDLIVNAIDNDAPNTANSRLTYSIVNDSSPYASHFQIDPNYGQIHIVKSLDFELIPGPIADSRNISFKVRAQDNGQPPLDNEVTIMVLVFDQNDNAPVFSKSLYSKSIPEDVRDGSMVIQVGATDADQSPIHSRVYYRLLSGGADKFVIDSNTGIISVAKGASLDPDKSISIGNAKISKKLWYLLKVMAIDSSFGNDEQLSSIATVNVSIIDVNNKAPEFPNNLPEVFVAEDAKINQYVTKISALDLDDKPVLRYSFDYTRSEARNEFGVIVELPSFIESFSIGPIDGIVRVAKVLDRELWSILRLQVIVEDIAAITKGQKAKAMITIHITDVNDNPPMFNQKIYRAIVPENSIPGTSVITITAEDRDTNKSLTYSLESEEYEILRLLRINSSTGEITVLGRIDREIFNWLNLTVRAIDNGPVPLSGTAIVAVQVLDENDNNPVFIDDDLQMVTIPENATIGSLVVQVKASDADSGAFGKLTYLLDSSSTMGKFKIDRETGSIIVTEQLDREQTSSYKLLVQAWDNYEYGYTTGESRRAFKTLTILISDVNDETPKLVSPIISDTNECIFVTEFHGLNEPVTTIQARDNDDQNSPNGQVSFTIDDGNEEQLFELAPINIHNSIQLRTSNSLRERVGNVTLTVRLTDGGQPSHSSTSLIKICITDVNDHNPIFVKPPSNMTIRIPENATIGTKVVDVLALDSDHGQNAEVRYRLRELPNGHWRSFQIDPVLGAITLAKELDRETLRLHELRVQAYDLGLPLSLSTDLDITVLVTNIDDFEPEFTQDIFQVLFTENLDPGTEKYKLLPTIDKDDYDLNDPSTAFKSIPCYFIVGGDGFNADGEAIFKLDTFTHELATTKALDRETKSNYTIIVQATNDCFRLPHRIEKFDPKDNSMLQVLIGVKDVNDNPPKFLKKIFSGGITTNTEYGTIFMSIKAIDPDSGVNSYVSYHIISDVRKSFSEGLEAIPSNPFEINHKNGDIKLNFDPQKGMKGYFEFEVKANDTDGLYDIAKVFIYLLRDDQRVRFVLRLTPQELRTRLDKFQDVLANITGAMVNVDSYRFHETEDGSVDQKKTDLYLHFVNREDNSIMEVNSILLLIDKNIDYLDDLYKEFNVLISEPTTMAEPFMEWEDQLKAGLAGISAFLFLLLILVVSLCLNQKSRYERQLKAATVPIFGHEPQLTRSNVPNTNQHATEGSNPMWMTGYDNQWYKEEERLSESSSSSSSNDDSLDENALTGAVDDEHLNFSSLDTLDHADASEQIVRSESSGNSSSSTTNDRSVLCRVSQNLTKSSATSVTAQNRSGNFGTCARRPHAPVVPSLSIPKTSEIITSIATDSSVPVPPKKPAAPKPPHLASNIVVISSNNNQSKDHHLHHNHSHHHHNTNGIHHQANIPNGNVKKNQCVNNIYIETFSNHHKNSNNVLNGSVSNGISNDPKHHHRYSQQQQLIHENGHYHHYHHHHHHPAQHHYFGMAKNGSEMPPPHLTTNGHLIAESQLMNLETTEL</sequence>
<evidence type="ECO:0000256" key="3">
    <source>
        <dbReference type="ARBA" id="ARBA00022692"/>
    </source>
</evidence>
<dbReference type="InterPro" id="IPR002126">
    <property type="entry name" value="Cadherin-like_dom"/>
</dbReference>
<feature type="domain" description="Cadherin" evidence="15">
    <location>
        <begin position="153"/>
        <end position="259"/>
    </location>
</feature>
<feature type="domain" description="Cadherin" evidence="15">
    <location>
        <begin position="1716"/>
        <end position="1836"/>
    </location>
</feature>
<feature type="domain" description="Cadherin" evidence="15">
    <location>
        <begin position="505"/>
        <end position="672"/>
    </location>
</feature>
<evidence type="ECO:0000259" key="15">
    <source>
        <dbReference type="PROSITE" id="PS50268"/>
    </source>
</evidence>
<dbReference type="EnsemblMetazoa" id="SSS_2822s_mrna">
    <property type="protein sequence ID" value="KAF7488879.1"/>
    <property type="gene ID" value="SSS_2822"/>
</dbReference>
<dbReference type="PANTHER" id="PTHR24026">
    <property type="entry name" value="FAT ATYPICAL CADHERIN-RELATED"/>
    <property type="match status" value="1"/>
</dbReference>
<comment type="subcellular location">
    <subcellularLocation>
        <location evidence="1">Membrane</location>
        <topology evidence="1">Single-pass type I membrane protein</topology>
    </subcellularLocation>
</comment>
<keyword evidence="4" id="KW-0732">Signal</keyword>
<evidence type="ECO:0000256" key="9">
    <source>
        <dbReference type="ARBA" id="ARBA00023136"/>
    </source>
</evidence>
<evidence type="ECO:0000256" key="8">
    <source>
        <dbReference type="ARBA" id="ARBA00022989"/>
    </source>
</evidence>
<feature type="domain" description="Cadherin" evidence="15">
    <location>
        <begin position="260"/>
        <end position="375"/>
    </location>
</feature>
<feature type="domain" description="Cadherin" evidence="15">
    <location>
        <begin position="1251"/>
        <end position="1361"/>
    </location>
</feature>
<feature type="compositionally biased region" description="Polar residues" evidence="13">
    <location>
        <begin position="1982"/>
        <end position="1998"/>
    </location>
</feature>
<dbReference type="PROSITE" id="PS50268">
    <property type="entry name" value="CADHERIN_2"/>
    <property type="match status" value="14"/>
</dbReference>
<evidence type="ECO:0000256" key="6">
    <source>
        <dbReference type="ARBA" id="ARBA00022837"/>
    </source>
</evidence>
<keyword evidence="5" id="KW-0677">Repeat</keyword>
<evidence type="ECO:0000256" key="13">
    <source>
        <dbReference type="SAM" id="MobiDB-lite"/>
    </source>
</evidence>
<keyword evidence="11" id="KW-0325">Glycoprotein</keyword>
<keyword evidence="2" id="KW-0245">EGF-like domain</keyword>
<keyword evidence="7" id="KW-0130">Cell adhesion</keyword>
<feature type="compositionally biased region" description="Basic and acidic residues" evidence="13">
    <location>
        <begin position="1"/>
        <end position="17"/>
    </location>
</feature>
<evidence type="ECO:0000313" key="17">
    <source>
        <dbReference type="EnsemblMetazoa" id="KAF7488879.1"/>
    </source>
</evidence>
<reference evidence="16" key="2">
    <citation type="submission" date="2020-01" db="EMBL/GenBank/DDBJ databases">
        <authorList>
            <person name="Korhonen P.K.K."/>
            <person name="Guangxu M.G."/>
            <person name="Wang T.W."/>
            <person name="Stroehlein A.J.S."/>
            <person name="Young N.D."/>
            <person name="Ang C.-S.A."/>
            <person name="Fernando D.W.F."/>
            <person name="Lu H.L."/>
            <person name="Taylor S.T."/>
            <person name="Ehtesham M.E.M."/>
            <person name="Najaraj S.H.N."/>
            <person name="Harsha G.H.G."/>
            <person name="Madugundu A.M."/>
            <person name="Renuse S.R."/>
            <person name="Holt D.H."/>
            <person name="Pandey A.P."/>
            <person name="Papenfuss A.P."/>
            <person name="Gasser R.B.G."/>
            <person name="Fischer K.F."/>
        </authorList>
    </citation>
    <scope>NUCLEOTIDE SEQUENCE</scope>
    <source>
        <strain evidence="16">SSS_KF_BRIS2020</strain>
    </source>
</reference>
<feature type="region of interest" description="Disordered" evidence="13">
    <location>
        <begin position="1980"/>
        <end position="2034"/>
    </location>
</feature>
<dbReference type="FunFam" id="2.60.40.60:FF:000306">
    <property type="entry name" value="Cadherin 23"/>
    <property type="match status" value="1"/>
</dbReference>
<feature type="region of interest" description="Disordered" evidence="13">
    <location>
        <begin position="2167"/>
        <end position="2191"/>
    </location>
</feature>
<dbReference type="GO" id="GO:0001736">
    <property type="term" value="P:establishment of planar polarity"/>
    <property type="evidence" value="ECO:0007669"/>
    <property type="project" value="UniProtKB-ARBA"/>
</dbReference>
<evidence type="ECO:0000313" key="18">
    <source>
        <dbReference type="Proteomes" id="UP000070412"/>
    </source>
</evidence>
<feature type="transmembrane region" description="Helical" evidence="14">
    <location>
        <begin position="1937"/>
        <end position="1958"/>
    </location>
</feature>
<dbReference type="PROSITE" id="PS00232">
    <property type="entry name" value="CADHERIN_1"/>
    <property type="match status" value="7"/>
</dbReference>
<dbReference type="FunFam" id="2.60.40.60:FF:000039">
    <property type="entry name" value="FAT atypical cadherin 3"/>
    <property type="match status" value="1"/>
</dbReference>
<dbReference type="FunFam" id="2.60.40.60:FF:000118">
    <property type="entry name" value="protocadherin Fat 4"/>
    <property type="match status" value="1"/>
</dbReference>
<dbReference type="GO" id="GO:0048513">
    <property type="term" value="P:animal organ development"/>
    <property type="evidence" value="ECO:0007669"/>
    <property type="project" value="UniProtKB-ARBA"/>
</dbReference>
<proteinExistence type="predicted"/>
<feature type="domain" description="Cadherin" evidence="15">
    <location>
        <begin position="788"/>
        <end position="903"/>
    </location>
</feature>
<reference evidence="18" key="1">
    <citation type="journal article" date="2020" name="PLoS Negl. Trop. Dis.">
        <title>High-quality nuclear genome for Sarcoptes scabiei-A critical resource for a neglected parasite.</title>
        <authorList>
            <person name="Korhonen P.K."/>
            <person name="Gasser R.B."/>
            <person name="Ma G."/>
            <person name="Wang T."/>
            <person name="Stroehlein A.J."/>
            <person name="Young N.D."/>
            <person name="Ang C.S."/>
            <person name="Fernando D.D."/>
            <person name="Lu H.C."/>
            <person name="Taylor S."/>
            <person name="Reynolds S.L."/>
            <person name="Mofiz E."/>
            <person name="Najaraj S.H."/>
            <person name="Gowda H."/>
            <person name="Madugundu A."/>
            <person name="Renuse S."/>
            <person name="Holt D."/>
            <person name="Pandey A."/>
            <person name="Papenfuss A.T."/>
            <person name="Fischer K."/>
        </authorList>
    </citation>
    <scope>NUCLEOTIDE SEQUENCE [LARGE SCALE GENOMIC DNA]</scope>
</reference>
<dbReference type="CDD" id="cd11304">
    <property type="entry name" value="Cadherin_repeat"/>
    <property type="match status" value="14"/>
</dbReference>
<dbReference type="InterPro" id="IPR015919">
    <property type="entry name" value="Cadherin-like_sf"/>
</dbReference>
<evidence type="ECO:0000256" key="10">
    <source>
        <dbReference type="ARBA" id="ARBA00023157"/>
    </source>
</evidence>
<name>A0A834VB77_SARSC</name>
<organism evidence="16">
    <name type="scientific">Sarcoptes scabiei</name>
    <name type="common">Itch mite</name>
    <name type="synonym">Acarus scabiei</name>
    <dbReference type="NCBI Taxonomy" id="52283"/>
    <lineage>
        <taxon>Eukaryota</taxon>
        <taxon>Metazoa</taxon>
        <taxon>Ecdysozoa</taxon>
        <taxon>Arthropoda</taxon>
        <taxon>Chelicerata</taxon>
        <taxon>Arachnida</taxon>
        <taxon>Acari</taxon>
        <taxon>Acariformes</taxon>
        <taxon>Sarcoptiformes</taxon>
        <taxon>Astigmata</taxon>
        <taxon>Psoroptidia</taxon>
        <taxon>Sarcoptoidea</taxon>
        <taxon>Sarcoptidae</taxon>
        <taxon>Sarcoptinae</taxon>
        <taxon>Sarcoptes</taxon>
    </lineage>
</organism>
<feature type="domain" description="Cadherin" evidence="15">
    <location>
        <begin position="904"/>
        <end position="1024"/>
    </location>
</feature>
<feature type="region of interest" description="Disordered" evidence="13">
    <location>
        <begin position="1"/>
        <end position="61"/>
    </location>
</feature>
<feature type="domain" description="Cadherin" evidence="15">
    <location>
        <begin position="1145"/>
        <end position="1249"/>
    </location>
</feature>
<reference evidence="17" key="3">
    <citation type="submission" date="2022-06" db="UniProtKB">
        <authorList>
            <consortium name="EnsemblMetazoa"/>
        </authorList>
    </citation>
    <scope>IDENTIFICATION</scope>
</reference>
<keyword evidence="10" id="KW-1015">Disulfide bond</keyword>
<feature type="domain" description="Cadherin" evidence="15">
    <location>
        <begin position="1025"/>
        <end position="1144"/>
    </location>
</feature>
<dbReference type="GO" id="GO:0048589">
    <property type="term" value="P:developmental growth"/>
    <property type="evidence" value="ECO:0007669"/>
    <property type="project" value="UniProtKB-ARBA"/>
</dbReference>
<gene>
    <name evidence="16" type="ORF">SSS_2822</name>
</gene>
<evidence type="ECO:0000256" key="14">
    <source>
        <dbReference type="SAM" id="Phobius"/>
    </source>
</evidence>
<keyword evidence="8 14" id="KW-1133">Transmembrane helix</keyword>
<dbReference type="FunFam" id="2.60.40.60:FF:000168">
    <property type="entry name" value="Cadherin-related family member 2"/>
    <property type="match status" value="1"/>
</dbReference>
<dbReference type="Pfam" id="PF00028">
    <property type="entry name" value="Cadherin"/>
    <property type="match status" value="9"/>
</dbReference>
<feature type="compositionally biased region" description="Low complexity" evidence="13">
    <location>
        <begin position="2019"/>
        <end position="2028"/>
    </location>
</feature>
<dbReference type="Gene3D" id="2.60.40.60">
    <property type="entry name" value="Cadherins"/>
    <property type="match status" value="14"/>
</dbReference>
<dbReference type="GO" id="GO:0005509">
    <property type="term" value="F:calcium ion binding"/>
    <property type="evidence" value="ECO:0007669"/>
    <property type="project" value="UniProtKB-UniRule"/>
</dbReference>
<feature type="domain" description="Cadherin" evidence="15">
    <location>
        <begin position="1587"/>
        <end position="1715"/>
    </location>
</feature>
<feature type="region of interest" description="Disordered" evidence="13">
    <location>
        <begin position="2093"/>
        <end position="2119"/>
    </location>
</feature>
<dbReference type="PANTHER" id="PTHR24026:SF136">
    <property type="entry name" value="PROTOCADHERIN-23"/>
    <property type="match status" value="1"/>
</dbReference>
<feature type="compositionally biased region" description="Polar residues" evidence="13">
    <location>
        <begin position="29"/>
        <end position="41"/>
    </location>
</feature>
<keyword evidence="9 14" id="KW-0472">Membrane</keyword>
<dbReference type="GO" id="GO:0005886">
    <property type="term" value="C:plasma membrane"/>
    <property type="evidence" value="ECO:0007669"/>
    <property type="project" value="InterPro"/>
</dbReference>
<evidence type="ECO:0000313" key="16">
    <source>
        <dbReference type="EMBL" id="KAF7488879.1"/>
    </source>
</evidence>
<keyword evidence="6 12" id="KW-0106">Calcium</keyword>
<feature type="compositionally biased region" description="Basic residues" evidence="13">
    <location>
        <begin position="2171"/>
        <end position="2183"/>
    </location>
</feature>
<evidence type="ECO:0000256" key="1">
    <source>
        <dbReference type="ARBA" id="ARBA00004479"/>
    </source>
</evidence>
<dbReference type="InterPro" id="IPR020894">
    <property type="entry name" value="Cadherin_CS"/>
</dbReference>
<evidence type="ECO:0000256" key="11">
    <source>
        <dbReference type="ARBA" id="ARBA00023180"/>
    </source>
</evidence>
<feature type="compositionally biased region" description="Low complexity" evidence="13">
    <location>
        <begin position="42"/>
        <end position="59"/>
    </location>
</feature>
<dbReference type="FunFam" id="2.60.40.60:FF:000020">
    <property type="entry name" value="Dachsous cadherin-related 1b"/>
    <property type="match status" value="1"/>
</dbReference>
<feature type="domain" description="Cadherin" evidence="15">
    <location>
        <begin position="673"/>
        <end position="787"/>
    </location>
</feature>
<dbReference type="SUPFAM" id="SSF49313">
    <property type="entry name" value="Cadherin-like"/>
    <property type="match status" value="14"/>
</dbReference>
<evidence type="ECO:0000256" key="7">
    <source>
        <dbReference type="ARBA" id="ARBA00022889"/>
    </source>
</evidence>
<protein>
    <submittedName>
        <fullName evidence="16">Cadherin-23</fullName>
    </submittedName>
</protein>
<accession>A0A834VB77</accession>
<dbReference type="GO" id="GO:0007163">
    <property type="term" value="P:establishment or maintenance of cell polarity"/>
    <property type="evidence" value="ECO:0007669"/>
    <property type="project" value="UniProtKB-ARBA"/>
</dbReference>
<dbReference type="OrthoDB" id="6510378at2759"/>
<feature type="domain" description="Cadherin" evidence="15">
    <location>
        <begin position="376"/>
        <end position="504"/>
    </location>
</feature>
<evidence type="ECO:0000256" key="2">
    <source>
        <dbReference type="ARBA" id="ARBA00022536"/>
    </source>
</evidence>
<evidence type="ECO:0000256" key="5">
    <source>
        <dbReference type="ARBA" id="ARBA00022737"/>
    </source>
</evidence>
<feature type="compositionally biased region" description="Polar residues" evidence="13">
    <location>
        <begin position="2093"/>
        <end position="2106"/>
    </location>
</feature>
<evidence type="ECO:0000256" key="4">
    <source>
        <dbReference type="ARBA" id="ARBA00022729"/>
    </source>
</evidence>
<feature type="domain" description="Cadherin" evidence="15">
    <location>
        <begin position="1479"/>
        <end position="1586"/>
    </location>
</feature>
<keyword evidence="18" id="KW-1185">Reference proteome</keyword>